<evidence type="ECO:0000256" key="1">
    <source>
        <dbReference type="ARBA" id="ARBA00022676"/>
    </source>
</evidence>
<dbReference type="OrthoDB" id="2603at2759"/>
<name>A0A834ZWH3_TETSI</name>
<keyword evidence="4" id="KW-1185">Reference proteome</keyword>
<dbReference type="GO" id="GO:0005789">
    <property type="term" value="C:endoplasmic reticulum membrane"/>
    <property type="evidence" value="ECO:0007669"/>
    <property type="project" value="TreeGrafter"/>
</dbReference>
<reference evidence="3 4" key="1">
    <citation type="submission" date="2020-04" db="EMBL/GenBank/DDBJ databases">
        <title>Plant Genome Project.</title>
        <authorList>
            <person name="Zhang R.-G."/>
        </authorList>
    </citation>
    <scope>NUCLEOTIDE SEQUENCE [LARGE SCALE GENOMIC DNA]</scope>
    <source>
        <strain evidence="3">YNK0</strain>
        <tissue evidence="3">Leaf</tissue>
    </source>
</reference>
<protein>
    <submittedName>
        <fullName evidence="3">Uncharacterized protein</fullName>
    </submittedName>
</protein>
<evidence type="ECO:0000256" key="2">
    <source>
        <dbReference type="ARBA" id="ARBA00022679"/>
    </source>
</evidence>
<evidence type="ECO:0000313" key="3">
    <source>
        <dbReference type="EMBL" id="KAF8410346.1"/>
    </source>
</evidence>
<dbReference type="PANTHER" id="PTHR43398">
    <property type="entry name" value="DOLICHOL-PHOSPHATE MANNOSYLTRANSFERASE SUBUNIT 1"/>
    <property type="match status" value="1"/>
</dbReference>
<keyword evidence="1" id="KW-0328">Glycosyltransferase</keyword>
<proteinExistence type="predicted"/>
<organism evidence="3 4">
    <name type="scientific">Tetracentron sinense</name>
    <name type="common">Spur-leaf</name>
    <dbReference type="NCBI Taxonomy" id="13715"/>
    <lineage>
        <taxon>Eukaryota</taxon>
        <taxon>Viridiplantae</taxon>
        <taxon>Streptophyta</taxon>
        <taxon>Embryophyta</taxon>
        <taxon>Tracheophyta</taxon>
        <taxon>Spermatophyta</taxon>
        <taxon>Magnoliopsida</taxon>
        <taxon>Trochodendrales</taxon>
        <taxon>Trochodendraceae</taxon>
        <taxon>Tetracentron</taxon>
    </lineage>
</organism>
<dbReference type="GO" id="GO:0004582">
    <property type="term" value="F:dolichyl-phosphate beta-D-mannosyltransferase activity"/>
    <property type="evidence" value="ECO:0007669"/>
    <property type="project" value="InterPro"/>
</dbReference>
<sequence>MWSRNSYMCPSCTTMQLLDLLVMCRSLRFHLRYVICLKLHLFFFFCSCSTAEVLAKLHQETDGDWCKYSYWARYVGGGGVHGWNLMRKLTSRGANVLAQTLLWPGVSDFTGSFRSYRWVTLNVGPDLLHASHMSTIML</sequence>
<dbReference type="AlphaFoldDB" id="A0A834ZWH3"/>
<dbReference type="EMBL" id="JABCRI010000002">
    <property type="protein sequence ID" value="KAF8410346.1"/>
    <property type="molecule type" value="Genomic_DNA"/>
</dbReference>
<dbReference type="InterPro" id="IPR039528">
    <property type="entry name" value="DPM1-like"/>
</dbReference>
<keyword evidence="2" id="KW-0808">Transferase</keyword>
<accession>A0A834ZWH3</accession>
<dbReference type="Proteomes" id="UP000655225">
    <property type="component" value="Unassembled WGS sequence"/>
</dbReference>
<evidence type="ECO:0000313" key="4">
    <source>
        <dbReference type="Proteomes" id="UP000655225"/>
    </source>
</evidence>
<dbReference type="GO" id="GO:0035269">
    <property type="term" value="P:protein O-linked glycosylation via mannose"/>
    <property type="evidence" value="ECO:0007669"/>
    <property type="project" value="TreeGrafter"/>
</dbReference>
<dbReference type="PANTHER" id="PTHR43398:SF1">
    <property type="entry name" value="DOLICHOL-PHOSPHATE MANNOSYLTRANSFERASE SUBUNIT 1"/>
    <property type="match status" value="1"/>
</dbReference>
<comment type="caution">
    <text evidence="3">The sequence shown here is derived from an EMBL/GenBank/DDBJ whole genome shotgun (WGS) entry which is preliminary data.</text>
</comment>
<dbReference type="GO" id="GO:0006506">
    <property type="term" value="P:GPI anchor biosynthetic process"/>
    <property type="evidence" value="ECO:0007669"/>
    <property type="project" value="TreeGrafter"/>
</dbReference>
<gene>
    <name evidence="3" type="ORF">HHK36_002873</name>
</gene>
<dbReference type="GO" id="GO:0006488">
    <property type="term" value="P:dolichol-linked oligosaccharide biosynthetic process"/>
    <property type="evidence" value="ECO:0007669"/>
    <property type="project" value="TreeGrafter"/>
</dbReference>